<name>A0ABV3ZB86_9BACT</name>
<sequence length="262" mass="29250">MITVTANAFHEKLHIEEDEIVLNGPPAFLSGYVFLSNNENETLFIRDLPVLKTAAAKGAAPMPEAIRFITSLLPGEQKKHRLRHQLPRTTPPGVYESVVNVGGKEKKLRLIVQQNIEIELNPTDLFFQGVKPGQKYSTLLSCSNIGNVAFAIPDIKHVTTLDADYLCRAASIAMRDKGSEGFNAMMDELTKNVYKDMAGWAVVDIEESGKVLQPGESIQLHFNITLPDNVDPKRDYQGNVRFWNKTISYSIKSHTVEQPKSK</sequence>
<organism evidence="1 2">
    <name type="scientific">Danxiaibacter flavus</name>
    <dbReference type="NCBI Taxonomy" id="3049108"/>
    <lineage>
        <taxon>Bacteria</taxon>
        <taxon>Pseudomonadati</taxon>
        <taxon>Bacteroidota</taxon>
        <taxon>Chitinophagia</taxon>
        <taxon>Chitinophagales</taxon>
        <taxon>Chitinophagaceae</taxon>
        <taxon>Danxiaibacter</taxon>
    </lineage>
</organism>
<keyword evidence="2" id="KW-1185">Reference proteome</keyword>
<dbReference type="RefSeq" id="WP_369328197.1">
    <property type="nucleotide sequence ID" value="NZ_JAULBC010000001.1"/>
</dbReference>
<reference evidence="1 2" key="1">
    <citation type="submission" date="2023-07" db="EMBL/GenBank/DDBJ databases">
        <authorList>
            <person name="Lian W.-H."/>
        </authorList>
    </citation>
    <scope>NUCLEOTIDE SEQUENCE [LARGE SCALE GENOMIC DNA]</scope>
    <source>
        <strain evidence="1 2">SYSU DXS3180</strain>
    </source>
</reference>
<dbReference type="EMBL" id="JAULBC010000001">
    <property type="protein sequence ID" value="MEX6686800.1"/>
    <property type="molecule type" value="Genomic_DNA"/>
</dbReference>
<gene>
    <name evidence="1" type="ORF">QTN47_04800</name>
</gene>
<proteinExistence type="predicted"/>
<accession>A0ABV3ZB86</accession>
<evidence type="ECO:0000313" key="2">
    <source>
        <dbReference type="Proteomes" id="UP001560573"/>
    </source>
</evidence>
<dbReference type="Proteomes" id="UP001560573">
    <property type="component" value="Unassembled WGS sequence"/>
</dbReference>
<evidence type="ECO:0000313" key="1">
    <source>
        <dbReference type="EMBL" id="MEX6686800.1"/>
    </source>
</evidence>
<comment type="caution">
    <text evidence="1">The sequence shown here is derived from an EMBL/GenBank/DDBJ whole genome shotgun (WGS) entry which is preliminary data.</text>
</comment>
<protein>
    <submittedName>
        <fullName evidence="1">Uncharacterized protein</fullName>
    </submittedName>
</protein>